<organism evidence="2 3">
    <name type="scientific">Pontiella sulfatireligans</name>
    <dbReference type="NCBI Taxonomy" id="2750658"/>
    <lineage>
        <taxon>Bacteria</taxon>
        <taxon>Pseudomonadati</taxon>
        <taxon>Kiritimatiellota</taxon>
        <taxon>Kiritimatiellia</taxon>
        <taxon>Kiritimatiellales</taxon>
        <taxon>Pontiellaceae</taxon>
        <taxon>Pontiella</taxon>
    </lineage>
</organism>
<dbReference type="RefSeq" id="WP_136062536.1">
    <property type="nucleotide sequence ID" value="NZ_CAAHFH010000002.1"/>
</dbReference>
<gene>
    <name evidence="2" type="ORF">SCARR_03117</name>
</gene>
<dbReference type="Pfam" id="PF13657">
    <property type="entry name" value="Couple_hipA"/>
    <property type="match status" value="1"/>
</dbReference>
<evidence type="ECO:0000313" key="3">
    <source>
        <dbReference type="Proteomes" id="UP000346198"/>
    </source>
</evidence>
<accession>A0A6C2ULQ7</accession>
<dbReference type="Proteomes" id="UP000346198">
    <property type="component" value="Unassembled WGS sequence"/>
</dbReference>
<reference evidence="2 3" key="1">
    <citation type="submission" date="2019-04" db="EMBL/GenBank/DDBJ databases">
        <authorList>
            <person name="Van Vliet M D."/>
        </authorList>
    </citation>
    <scope>NUCLEOTIDE SEQUENCE [LARGE SCALE GENOMIC DNA]</scope>
    <source>
        <strain evidence="2 3">F21</strain>
    </source>
</reference>
<dbReference type="AlphaFoldDB" id="A0A6C2ULQ7"/>
<proteinExistence type="predicted"/>
<feature type="domain" description="HipA N-terminal subdomain 1" evidence="1">
    <location>
        <begin position="6"/>
        <end position="102"/>
    </location>
</feature>
<dbReference type="InterPro" id="IPR017508">
    <property type="entry name" value="HipA_N1"/>
</dbReference>
<keyword evidence="3" id="KW-1185">Reference proteome</keyword>
<name>A0A6C2ULQ7_9BACT</name>
<dbReference type="NCBIfam" id="TIGR03071">
    <property type="entry name" value="couple_hipA"/>
    <property type="match status" value="1"/>
</dbReference>
<evidence type="ECO:0000313" key="2">
    <source>
        <dbReference type="EMBL" id="VGO21048.1"/>
    </source>
</evidence>
<evidence type="ECO:0000259" key="1">
    <source>
        <dbReference type="Pfam" id="PF13657"/>
    </source>
</evidence>
<sequence length="109" mass="12060">MRSGTVMVDGIPAGALSEENGEYRFSYFDEYLANHEARAVSLTLPKRTESYVAEQLFPFFAGLLTEGAAMQLQCRQLKIDENDLFGRLLKTAHGDVIGNVSVLETIEGE</sequence>
<protein>
    <recommendedName>
        <fullName evidence="1">HipA N-terminal subdomain 1 domain-containing protein</fullName>
    </recommendedName>
</protein>
<dbReference type="EMBL" id="CAAHFH010000002">
    <property type="protein sequence ID" value="VGO21048.1"/>
    <property type="molecule type" value="Genomic_DNA"/>
</dbReference>